<dbReference type="InParanoid" id="A0A6L2Q4Y3"/>
<accession>A0A6L2Q4Y3</accession>
<evidence type="ECO:0000256" key="8">
    <source>
        <dbReference type="SAM" id="Phobius"/>
    </source>
</evidence>
<evidence type="ECO:0000256" key="3">
    <source>
        <dbReference type="ARBA" id="ARBA00022692"/>
    </source>
</evidence>
<name>A0A6L2Q4Y3_COPFO</name>
<keyword evidence="3 8" id="KW-0812">Transmembrane</keyword>
<sequence length="247" mass="28616">MYSSWEKCAFRTLGLLVLQVPPDERDFATPRHMPVRHLVTWFILFYFVVTTGYSAGLATVLTLPRYEPPIETPAEMADRNVKWGGMDIAYVFFLQESLDPEIKKLANNFIAGTEEYLTKQAATGEMGFVIERMRNGHFFLPSFINQDTMQHLRVMKEDYVYGHCVFMLRKGPPYMGIINSTVHKVRDTGLVLYWEDLTVRKYMSTRHQLSIMNSQKDVDSGPTQLLIQHVMVSTSSFNEQSKYQYIN</sequence>
<keyword evidence="2" id="KW-1003">Cell membrane</keyword>
<dbReference type="GO" id="GO:0005886">
    <property type="term" value="C:plasma membrane"/>
    <property type="evidence" value="ECO:0007669"/>
    <property type="project" value="UniProtKB-SubCell"/>
</dbReference>
<keyword evidence="5 8" id="KW-0472">Membrane</keyword>
<proteinExistence type="predicted"/>
<organism evidence="9 10">
    <name type="scientific">Coptotermes formosanus</name>
    <name type="common">Formosan subterranean termite</name>
    <dbReference type="NCBI Taxonomy" id="36987"/>
    <lineage>
        <taxon>Eukaryota</taxon>
        <taxon>Metazoa</taxon>
        <taxon>Ecdysozoa</taxon>
        <taxon>Arthropoda</taxon>
        <taxon>Hexapoda</taxon>
        <taxon>Insecta</taxon>
        <taxon>Pterygota</taxon>
        <taxon>Neoptera</taxon>
        <taxon>Polyneoptera</taxon>
        <taxon>Dictyoptera</taxon>
        <taxon>Blattodea</taxon>
        <taxon>Blattoidea</taxon>
        <taxon>Termitoidae</taxon>
        <taxon>Rhinotermitidae</taxon>
        <taxon>Coptotermes</taxon>
    </lineage>
</organism>
<keyword evidence="4 8" id="KW-1133">Transmembrane helix</keyword>
<gene>
    <name evidence="9" type="ORF">Cfor_07378</name>
</gene>
<feature type="transmembrane region" description="Helical" evidence="8">
    <location>
        <begin position="38"/>
        <end position="63"/>
    </location>
</feature>
<dbReference type="Gene3D" id="1.10.287.70">
    <property type="match status" value="1"/>
</dbReference>
<evidence type="ECO:0000313" key="10">
    <source>
        <dbReference type="Proteomes" id="UP000502823"/>
    </source>
</evidence>
<evidence type="ECO:0000256" key="6">
    <source>
        <dbReference type="ARBA" id="ARBA00023170"/>
    </source>
</evidence>
<comment type="caution">
    <text evidence="9">The sequence shown here is derived from an EMBL/GenBank/DDBJ whole genome shotgun (WGS) entry which is preliminary data.</text>
</comment>
<evidence type="ECO:0000256" key="2">
    <source>
        <dbReference type="ARBA" id="ARBA00022475"/>
    </source>
</evidence>
<dbReference type="AlphaFoldDB" id="A0A6L2Q4Y3"/>
<evidence type="ECO:0000256" key="5">
    <source>
        <dbReference type="ARBA" id="ARBA00023136"/>
    </source>
</evidence>
<dbReference type="InterPro" id="IPR052192">
    <property type="entry name" value="Insect_Ionotropic_Sensory_Rcpt"/>
</dbReference>
<dbReference type="PANTHER" id="PTHR42643:SF24">
    <property type="entry name" value="IONOTROPIC RECEPTOR 60A"/>
    <property type="match status" value="1"/>
</dbReference>
<keyword evidence="7" id="KW-0325">Glycoprotein</keyword>
<evidence type="ECO:0000256" key="7">
    <source>
        <dbReference type="ARBA" id="ARBA00023180"/>
    </source>
</evidence>
<evidence type="ECO:0000256" key="4">
    <source>
        <dbReference type="ARBA" id="ARBA00022989"/>
    </source>
</evidence>
<evidence type="ECO:0000256" key="1">
    <source>
        <dbReference type="ARBA" id="ARBA00004651"/>
    </source>
</evidence>
<dbReference type="PANTHER" id="PTHR42643">
    <property type="entry name" value="IONOTROPIC RECEPTOR 20A-RELATED"/>
    <property type="match status" value="1"/>
</dbReference>
<keyword evidence="6" id="KW-0675">Receptor</keyword>
<keyword evidence="10" id="KW-1185">Reference proteome</keyword>
<dbReference type="SUPFAM" id="SSF53850">
    <property type="entry name" value="Periplasmic binding protein-like II"/>
    <property type="match status" value="1"/>
</dbReference>
<dbReference type="OrthoDB" id="8182981at2759"/>
<evidence type="ECO:0000313" key="9">
    <source>
        <dbReference type="EMBL" id="GFG37888.1"/>
    </source>
</evidence>
<reference evidence="10" key="1">
    <citation type="submission" date="2020-01" db="EMBL/GenBank/DDBJ databases">
        <title>Draft genome sequence of the Termite Coptotermes fromosanus.</title>
        <authorList>
            <person name="Itakura S."/>
            <person name="Yosikawa Y."/>
            <person name="Umezawa K."/>
        </authorList>
    </citation>
    <scope>NUCLEOTIDE SEQUENCE [LARGE SCALE GENOMIC DNA]</scope>
</reference>
<evidence type="ECO:0008006" key="11">
    <source>
        <dbReference type="Google" id="ProtNLM"/>
    </source>
</evidence>
<comment type="subcellular location">
    <subcellularLocation>
        <location evidence="1">Cell membrane</location>
        <topology evidence="1">Multi-pass membrane protein</topology>
    </subcellularLocation>
</comment>
<dbReference type="EMBL" id="BLKM01000729">
    <property type="protein sequence ID" value="GFG37888.1"/>
    <property type="molecule type" value="Genomic_DNA"/>
</dbReference>
<protein>
    <recommendedName>
        <fullName evidence="11">Ionotropic glutamate receptor C-terminal domain-containing protein</fullName>
    </recommendedName>
</protein>
<dbReference type="Proteomes" id="UP000502823">
    <property type="component" value="Unassembled WGS sequence"/>
</dbReference>